<keyword evidence="1" id="KW-0472">Membrane</keyword>
<reference evidence="2 3" key="1">
    <citation type="journal article" date="2018" name="Mol. Biol. Evol.">
        <title>Broad Genomic Sampling Reveals a Smut Pathogenic Ancestry of the Fungal Clade Ustilaginomycotina.</title>
        <authorList>
            <person name="Kijpornyongpan T."/>
            <person name="Mondo S.J."/>
            <person name="Barry K."/>
            <person name="Sandor L."/>
            <person name="Lee J."/>
            <person name="Lipzen A."/>
            <person name="Pangilinan J."/>
            <person name="LaButti K."/>
            <person name="Hainaut M."/>
            <person name="Henrissat B."/>
            <person name="Grigoriev I.V."/>
            <person name="Spatafora J.W."/>
            <person name="Aime M.C."/>
        </authorList>
    </citation>
    <scope>NUCLEOTIDE SEQUENCE [LARGE SCALE GENOMIC DNA]</scope>
    <source>
        <strain evidence="2 3">MCA 4198</strain>
    </source>
</reference>
<dbReference type="Pfam" id="PF05024">
    <property type="entry name" value="Gpi1"/>
    <property type="match status" value="1"/>
</dbReference>
<sequence length="640" mass="70633">MNGAVNGRSQKPSLRRLSIKRLEDDFAIVPRTATAQIFWPRGLICPQDGTLFGWCVGGGPSEVVVVVAGAASKSSCDRARLSPLSTALLPEASTDTEPCIVGDAEEESSGIDRHKATLWFDVEGGASIRSIRIPGSIASQTPQCTINVFHYSIPEPESLQFLSLEAILLPRASTFEGLERESGPKRTELHRRLETLLQGDPARTYELTRSQRCSGPGAGFRRAILLINRVKYLKEKVSGKYKRRDSSSISKLDGGGYLTPIVAFLRSLLDVSAGEVALRDLSSAARQVHLRLGQAILWPALARRIRIQRRSEQLPVSALSPRYIGLWNGVWLVANDMILGQAMGGWLCENDAVLGRHVARFLRQVTVALLQETLDWLGHWPAGLKLNTELASFFGDVYSGLTSVWGSNIVAHLEASDGALLAHVIFLIGTSGRFLGLTALLSLASDVVAALTAHISLFYLISRSIYAFFNSTIAALFYLFRGKKRNPLRRGRTDEATHDLDQLLLGTLSFTLLAFLWPTVAVYYLCFSLARLSIVATEILLETALALLNHLPLFALMLRVKDGKRLPGGVRIRIRWPQHYGQDQQQHKQQQQQHFDMDNVPLDLPSIFRGYGDHLQGLRALPRLCLAVLTGKFIACPPHP</sequence>
<dbReference type="AlphaFoldDB" id="A0A316YM65"/>
<dbReference type="GO" id="GO:0016020">
    <property type="term" value="C:membrane"/>
    <property type="evidence" value="ECO:0007669"/>
    <property type="project" value="InterPro"/>
</dbReference>
<dbReference type="GeneID" id="37043500"/>
<keyword evidence="3" id="KW-1185">Reference proteome</keyword>
<dbReference type="STRING" id="215250.A0A316YM65"/>
<dbReference type="GO" id="GO:0006506">
    <property type="term" value="P:GPI anchor biosynthetic process"/>
    <property type="evidence" value="ECO:0007669"/>
    <property type="project" value="InterPro"/>
</dbReference>
<evidence type="ECO:0000313" key="3">
    <source>
        <dbReference type="Proteomes" id="UP000245768"/>
    </source>
</evidence>
<dbReference type="PANTHER" id="PTHR21329">
    <property type="entry name" value="PHOSPHATIDYLINOSITOL N-ACETYLGLUCOSAMINYLTRANSFERASE SUBUNIT Q-RELATED"/>
    <property type="match status" value="1"/>
</dbReference>
<evidence type="ECO:0000313" key="2">
    <source>
        <dbReference type="EMBL" id="PWN90156.1"/>
    </source>
</evidence>
<dbReference type="EMBL" id="KZ819636">
    <property type="protein sequence ID" value="PWN90156.1"/>
    <property type="molecule type" value="Genomic_DNA"/>
</dbReference>
<keyword evidence="1" id="KW-1133">Transmembrane helix</keyword>
<dbReference type="InParanoid" id="A0A316YM65"/>
<dbReference type="FunCoup" id="A0A316YM65">
    <property type="interactions" value="152"/>
</dbReference>
<dbReference type="Proteomes" id="UP000245768">
    <property type="component" value="Unassembled WGS sequence"/>
</dbReference>
<dbReference type="GO" id="GO:0005783">
    <property type="term" value="C:endoplasmic reticulum"/>
    <property type="evidence" value="ECO:0007669"/>
    <property type="project" value="TreeGrafter"/>
</dbReference>
<keyword evidence="1" id="KW-0812">Transmembrane</keyword>
<accession>A0A316YM65</accession>
<dbReference type="PANTHER" id="PTHR21329:SF3">
    <property type="entry name" value="PHOSPHATIDYLINOSITOL N-ACETYLGLUCOSAMINYLTRANSFERASE SUBUNIT Q"/>
    <property type="match status" value="1"/>
</dbReference>
<protein>
    <submittedName>
        <fullName evidence="2">Gpi1-domain-containing protein</fullName>
    </submittedName>
</protein>
<name>A0A316YM65_9BASI</name>
<proteinExistence type="predicted"/>
<feature type="transmembrane region" description="Helical" evidence="1">
    <location>
        <begin position="465"/>
        <end position="482"/>
    </location>
</feature>
<dbReference type="OrthoDB" id="70250at2759"/>
<dbReference type="InterPro" id="IPR007720">
    <property type="entry name" value="PigQ/GPI1"/>
</dbReference>
<dbReference type="RefSeq" id="XP_025377354.1">
    <property type="nucleotide sequence ID" value="XM_025521584.1"/>
</dbReference>
<feature type="transmembrane region" description="Helical" evidence="1">
    <location>
        <begin position="503"/>
        <end position="527"/>
    </location>
</feature>
<organism evidence="2 3">
    <name type="scientific">Acaromyces ingoldii</name>
    <dbReference type="NCBI Taxonomy" id="215250"/>
    <lineage>
        <taxon>Eukaryota</taxon>
        <taxon>Fungi</taxon>
        <taxon>Dikarya</taxon>
        <taxon>Basidiomycota</taxon>
        <taxon>Ustilaginomycotina</taxon>
        <taxon>Exobasidiomycetes</taxon>
        <taxon>Exobasidiales</taxon>
        <taxon>Cryptobasidiaceae</taxon>
        <taxon>Acaromyces</taxon>
    </lineage>
</organism>
<evidence type="ECO:0000256" key="1">
    <source>
        <dbReference type="SAM" id="Phobius"/>
    </source>
</evidence>
<gene>
    <name evidence="2" type="ORF">FA10DRAFT_266651</name>
</gene>
<feature type="transmembrane region" description="Helical" evidence="1">
    <location>
        <begin position="539"/>
        <end position="558"/>
    </location>
</feature>